<gene>
    <name evidence="6" type="ORF">FZC34_00265</name>
</gene>
<feature type="transmembrane region" description="Helical" evidence="4">
    <location>
        <begin position="21"/>
        <end position="50"/>
    </location>
</feature>
<keyword evidence="2" id="KW-0862">Zinc</keyword>
<dbReference type="OrthoDB" id="9800654at2"/>
<keyword evidence="3" id="KW-0406">Ion transport</keyword>
<keyword evidence="7" id="KW-1185">Reference proteome</keyword>
<feature type="domain" description="ABC transporter" evidence="5">
    <location>
        <begin position="318"/>
        <end position="447"/>
    </location>
</feature>
<evidence type="ECO:0000313" key="7">
    <source>
        <dbReference type="Proteomes" id="UP000325004"/>
    </source>
</evidence>
<evidence type="ECO:0000313" key="6">
    <source>
        <dbReference type="EMBL" id="QEK38360.1"/>
    </source>
</evidence>
<dbReference type="InterPro" id="IPR050153">
    <property type="entry name" value="Metal_Ion_Import_ABC"/>
</dbReference>
<dbReference type="PANTHER" id="PTHR42734">
    <property type="entry name" value="METAL TRANSPORT SYSTEM ATP-BINDING PROTEIN TM_0124-RELATED"/>
    <property type="match status" value="1"/>
</dbReference>
<dbReference type="GO" id="GO:0016887">
    <property type="term" value="F:ATP hydrolysis activity"/>
    <property type="evidence" value="ECO:0007669"/>
    <property type="project" value="InterPro"/>
</dbReference>
<keyword evidence="4" id="KW-1133">Transmembrane helix</keyword>
<evidence type="ECO:0000256" key="2">
    <source>
        <dbReference type="ARBA" id="ARBA00022906"/>
    </source>
</evidence>
<dbReference type="Proteomes" id="UP000325004">
    <property type="component" value="Chromosome"/>
</dbReference>
<evidence type="ECO:0000256" key="1">
    <source>
        <dbReference type="ARBA" id="ARBA00022448"/>
    </source>
</evidence>
<dbReference type="EMBL" id="CP043316">
    <property type="protein sequence ID" value="QEK38360.1"/>
    <property type="molecule type" value="Genomic_DNA"/>
</dbReference>
<keyword evidence="4" id="KW-0812">Transmembrane</keyword>
<evidence type="ECO:0000259" key="5">
    <source>
        <dbReference type="Pfam" id="PF00005"/>
    </source>
</evidence>
<dbReference type="SUPFAM" id="SSF52540">
    <property type="entry name" value="P-loop containing nucleoside triphosphate hydrolases"/>
    <property type="match status" value="1"/>
</dbReference>
<dbReference type="Pfam" id="PF00005">
    <property type="entry name" value="ABC_tran"/>
    <property type="match status" value="1"/>
</dbReference>
<protein>
    <submittedName>
        <fullName evidence="6">ATP-binding cassette domain-containing protein</fullName>
    </submittedName>
</protein>
<organism evidence="6 7">
    <name type="scientific">Candidatus Cytomitobacter primus</name>
    <dbReference type="NCBI Taxonomy" id="2066024"/>
    <lineage>
        <taxon>Bacteria</taxon>
        <taxon>Pseudomonadati</taxon>
        <taxon>Pseudomonadota</taxon>
        <taxon>Alphaproteobacteria</taxon>
        <taxon>Holosporales</taxon>
        <taxon>Holosporaceae</taxon>
        <taxon>Candidatus Cytomitobacter</taxon>
    </lineage>
</organism>
<reference evidence="6 7" key="1">
    <citation type="submission" date="2019-08" db="EMBL/GenBank/DDBJ databases">
        <title>Highly reduced genomes of protist endosymbionts show evolutionary convergence.</title>
        <authorList>
            <person name="George E."/>
            <person name="Husnik F."/>
            <person name="Tashyreva D."/>
            <person name="Prokopchuk G."/>
            <person name="Horak A."/>
            <person name="Kwong W.K."/>
            <person name="Lukes J."/>
            <person name="Keeling P.J."/>
        </authorList>
    </citation>
    <scope>NUCLEOTIDE SEQUENCE [LARGE SCALE GENOMIC DNA]</scope>
    <source>
        <strain evidence="6">1604LC</strain>
    </source>
</reference>
<keyword evidence="6" id="KW-0067">ATP-binding</keyword>
<keyword evidence="2" id="KW-0864">Zinc transport</keyword>
<dbReference type="InterPro" id="IPR003439">
    <property type="entry name" value="ABC_transporter-like_ATP-bd"/>
</dbReference>
<sequence>MKKLRLYYNLLSIYFTNANKFPLRFILIIITIAFYSFSSGILPLLLQYAFANQSKISIFFIIHNKLFVNIYPQIINLLIYPIINSIIKDSKEFSLKTYIKSNENNVKELGQIKRLSEHVHKIINSSFNIISYALAFLIQFNLFRNSKIYTFLPAIPIYFIIFHYGVKKWIPMIKSAYKEDDNVNLKSIFTIKYKNQFQKSNALMNQEIGESLNQEYKAYNKQILYIRSFTLIINILIYTYFSIWTYCNLASLDMVHIISGSMMINCIIRIFNVYRFILGLLYGIELDLTKNQTHSAVPFKNILANNISFSYKGRRIIQNLSFEVKSNQWIKISGQNGSGKTTLCKLIAGILIPDSGSIINGHVDINFCLNTENQDIWKQNITYKPQDLIVFEYELSQLKQSKVWLNFFPEYKYLLDQTNFSSGEHNFLNISALIIYEPKWLVILDESLDCIDEVKREKLLRFLQKHCKNLIAVTQHNMEHDYEIKLSI</sequence>
<dbReference type="Gene3D" id="3.40.50.300">
    <property type="entry name" value="P-loop containing nucleotide triphosphate hydrolases"/>
    <property type="match status" value="1"/>
</dbReference>
<feature type="transmembrane region" description="Helical" evidence="4">
    <location>
        <begin position="255"/>
        <end position="274"/>
    </location>
</feature>
<dbReference type="KEGG" id="cpri:FZC34_00265"/>
<feature type="transmembrane region" description="Helical" evidence="4">
    <location>
        <begin position="224"/>
        <end position="243"/>
    </location>
</feature>
<accession>A0A5C0UF69</accession>
<evidence type="ECO:0000256" key="4">
    <source>
        <dbReference type="SAM" id="Phobius"/>
    </source>
</evidence>
<feature type="transmembrane region" description="Helical" evidence="4">
    <location>
        <begin position="122"/>
        <end position="142"/>
    </location>
</feature>
<dbReference type="RefSeq" id="WP_148971476.1">
    <property type="nucleotide sequence ID" value="NZ_CP043316.1"/>
</dbReference>
<evidence type="ECO:0000256" key="3">
    <source>
        <dbReference type="ARBA" id="ARBA00023065"/>
    </source>
</evidence>
<keyword evidence="6" id="KW-0547">Nucleotide-binding</keyword>
<name>A0A5C0UF69_9PROT</name>
<proteinExistence type="predicted"/>
<feature type="transmembrane region" description="Helical" evidence="4">
    <location>
        <begin position="148"/>
        <end position="166"/>
    </location>
</feature>
<dbReference type="InterPro" id="IPR027417">
    <property type="entry name" value="P-loop_NTPase"/>
</dbReference>
<dbReference type="GO" id="GO:0006829">
    <property type="term" value="P:zinc ion transport"/>
    <property type="evidence" value="ECO:0007669"/>
    <property type="project" value="UniProtKB-KW"/>
</dbReference>
<dbReference type="AlphaFoldDB" id="A0A5C0UF69"/>
<keyword evidence="4" id="KW-0472">Membrane</keyword>
<keyword evidence="1" id="KW-0813">Transport</keyword>
<dbReference type="GO" id="GO:0005524">
    <property type="term" value="F:ATP binding"/>
    <property type="evidence" value="ECO:0007669"/>
    <property type="project" value="UniProtKB-KW"/>
</dbReference>